<dbReference type="EMBL" id="QNUK01000052">
    <property type="protein sequence ID" value="KAF5904813.1"/>
    <property type="molecule type" value="Genomic_DNA"/>
</dbReference>
<dbReference type="InterPro" id="IPR001387">
    <property type="entry name" value="Cro/C1-type_HTH"/>
</dbReference>
<dbReference type="AlphaFoldDB" id="A0A8J4UB29"/>
<dbReference type="SMART" id="SM00530">
    <property type="entry name" value="HTH_XRE"/>
    <property type="match status" value="1"/>
</dbReference>
<dbReference type="SUPFAM" id="SSF47413">
    <property type="entry name" value="lambda repressor-like DNA-binding domains"/>
    <property type="match status" value="1"/>
</dbReference>
<dbReference type="Pfam" id="PF01381">
    <property type="entry name" value="HTH_3"/>
    <property type="match status" value="1"/>
</dbReference>
<keyword evidence="6" id="KW-0472">Membrane</keyword>
<feature type="non-terminal residue" evidence="8">
    <location>
        <position position="333"/>
    </location>
</feature>
<dbReference type="InterPro" id="IPR036938">
    <property type="entry name" value="PAP2/HPO_sf"/>
</dbReference>
<organism evidence="8 9">
    <name type="scientific">Clarias magur</name>
    <name type="common">Asian catfish</name>
    <name type="synonym">Macropteronotus magur</name>
    <dbReference type="NCBI Taxonomy" id="1594786"/>
    <lineage>
        <taxon>Eukaryota</taxon>
        <taxon>Metazoa</taxon>
        <taxon>Chordata</taxon>
        <taxon>Craniata</taxon>
        <taxon>Vertebrata</taxon>
        <taxon>Euteleostomi</taxon>
        <taxon>Actinopterygii</taxon>
        <taxon>Neopterygii</taxon>
        <taxon>Teleostei</taxon>
        <taxon>Ostariophysi</taxon>
        <taxon>Siluriformes</taxon>
        <taxon>Clariidae</taxon>
        <taxon>Clarias</taxon>
    </lineage>
</organism>
<dbReference type="FunFam" id="1.10.260.40:FF:000015">
    <property type="entry name" value="Endothelial differentiation-related factor 1"/>
    <property type="match status" value="1"/>
</dbReference>
<dbReference type="Pfam" id="PF08523">
    <property type="entry name" value="MBF1"/>
    <property type="match status" value="1"/>
</dbReference>
<evidence type="ECO:0000256" key="4">
    <source>
        <dbReference type="ARBA" id="ARBA00023163"/>
    </source>
</evidence>
<dbReference type="OrthoDB" id="10266771at2759"/>
<evidence type="ECO:0000313" key="8">
    <source>
        <dbReference type="EMBL" id="KAF5904813.1"/>
    </source>
</evidence>
<reference evidence="8" key="1">
    <citation type="submission" date="2020-07" db="EMBL/GenBank/DDBJ databases">
        <title>Clarias magur genome sequencing, assembly and annotation.</title>
        <authorList>
            <person name="Kushwaha B."/>
            <person name="Kumar R."/>
            <person name="Das P."/>
            <person name="Joshi C.G."/>
            <person name="Kumar D."/>
            <person name="Nagpure N.S."/>
            <person name="Pandey M."/>
            <person name="Agarwal S."/>
            <person name="Srivastava S."/>
            <person name="Singh M."/>
            <person name="Sahoo L."/>
            <person name="Jayasankar P."/>
            <person name="Meher P.K."/>
            <person name="Koringa P.G."/>
            <person name="Iquebal M.A."/>
            <person name="Das S.P."/>
            <person name="Bit A."/>
            <person name="Patnaik S."/>
            <person name="Patel N."/>
            <person name="Shah T.M."/>
            <person name="Hinsu A."/>
            <person name="Jena J.K."/>
        </authorList>
    </citation>
    <scope>NUCLEOTIDE SEQUENCE</scope>
    <source>
        <strain evidence="8">CIFAMagur01</strain>
        <tissue evidence="8">Testis</tissue>
    </source>
</reference>
<dbReference type="CDD" id="cd00093">
    <property type="entry name" value="HTH_XRE"/>
    <property type="match status" value="1"/>
</dbReference>
<dbReference type="CDD" id="cd03391">
    <property type="entry name" value="PAP2_containing_2_like"/>
    <property type="match status" value="1"/>
</dbReference>
<evidence type="ECO:0000256" key="3">
    <source>
        <dbReference type="ARBA" id="ARBA00023125"/>
    </source>
</evidence>
<evidence type="ECO:0000259" key="7">
    <source>
        <dbReference type="PROSITE" id="PS50943"/>
    </source>
</evidence>
<dbReference type="GO" id="GO:0005634">
    <property type="term" value="C:nucleus"/>
    <property type="evidence" value="ECO:0007669"/>
    <property type="project" value="UniProtKB-SubCell"/>
</dbReference>
<evidence type="ECO:0000256" key="2">
    <source>
        <dbReference type="ARBA" id="ARBA00023015"/>
    </source>
</evidence>
<proteinExistence type="predicted"/>
<evidence type="ECO:0000313" key="9">
    <source>
        <dbReference type="Proteomes" id="UP000727407"/>
    </source>
</evidence>
<dbReference type="PANTHER" id="PTHR10245:SF15">
    <property type="entry name" value="ENDOTHELIAL DIFFERENTIATION-RELATED FACTOR 1"/>
    <property type="match status" value="1"/>
</dbReference>
<keyword evidence="6" id="KW-1133">Transmembrane helix</keyword>
<dbReference type="Gene3D" id="1.10.260.40">
    <property type="entry name" value="lambda repressor-like DNA-binding domains"/>
    <property type="match status" value="1"/>
</dbReference>
<dbReference type="Proteomes" id="UP000727407">
    <property type="component" value="Unassembled WGS sequence"/>
</dbReference>
<dbReference type="PROSITE" id="PS50943">
    <property type="entry name" value="HTH_CROC1"/>
    <property type="match status" value="1"/>
</dbReference>
<keyword evidence="9" id="KW-1185">Reference proteome</keyword>
<evidence type="ECO:0000256" key="6">
    <source>
        <dbReference type="SAM" id="Phobius"/>
    </source>
</evidence>
<feature type="region of interest" description="Disordered" evidence="5">
    <location>
        <begin position="1"/>
        <end position="74"/>
    </location>
</feature>
<name>A0A8J4UB29_CLAMG</name>
<feature type="domain" description="HTH cro/C1-type" evidence="7">
    <location>
        <begin position="286"/>
        <end position="332"/>
    </location>
</feature>
<evidence type="ECO:0000256" key="1">
    <source>
        <dbReference type="ARBA" id="ARBA00004123"/>
    </source>
</evidence>
<feature type="transmembrane region" description="Helical" evidence="6">
    <location>
        <begin position="155"/>
        <end position="173"/>
    </location>
</feature>
<protein>
    <submittedName>
        <fullName evidence="8">Inactive phospholipid phosphatase 7-like</fullName>
    </submittedName>
</protein>
<comment type="caution">
    <text evidence="8">The sequence shown here is derived from an EMBL/GenBank/DDBJ whole genome shotgun (WGS) entry which is preliminary data.</text>
</comment>
<dbReference type="InterPro" id="IPR010982">
    <property type="entry name" value="Lambda_DNA-bd_dom_sf"/>
</dbReference>
<dbReference type="SUPFAM" id="SSF48317">
    <property type="entry name" value="Acid phosphatase/Vanadium-dependent haloperoxidase"/>
    <property type="match status" value="1"/>
</dbReference>
<dbReference type="PANTHER" id="PTHR10245">
    <property type="entry name" value="ENDOTHELIAL DIFFERENTIATION-RELATED FACTOR 1 MULTIPROTEIN BRIDGING FACTOR 1"/>
    <property type="match status" value="1"/>
</dbReference>
<accession>A0A8J4UB29</accession>
<keyword evidence="3" id="KW-0238">DNA-binding</keyword>
<sequence>MPTSQTRSRTRDRNNVLNRAEFMSLQQPLRSSSNAEARARRPSYKQPQHAHASGGDSAQQEPGDASKDRKELPEEDCMQLNPSFKGIAMNSLLAIDICMSKRLGVCAHATSSWGSARAMVKLLALTGHGIPWIIGTLVCLTRSNTLAGQEVLVNLLLALLLDVMTVAAMQKLVKRKGPWEMTPSFLDYLAMDIYSFPAAHASRAVMVSKFLLAHLVLAVPLRILLVLWAVLAVTAAQRRGEEVETSKKWAAGQNKQHVITKNTAKLDRETEELHHDRVTLEVGKVIQQGRQNKGLTQKDLATKINEKPQVIADYESGKAIPNNQVMGKIERAI</sequence>
<dbReference type="GO" id="GO:0003677">
    <property type="term" value="F:DNA binding"/>
    <property type="evidence" value="ECO:0007669"/>
    <property type="project" value="UniProtKB-KW"/>
</dbReference>
<gene>
    <name evidence="8" type="primary">ppapdc3</name>
    <name evidence="8" type="ORF">DAT39_005502</name>
</gene>
<feature type="transmembrane region" description="Helical" evidence="6">
    <location>
        <begin position="211"/>
        <end position="233"/>
    </location>
</feature>
<keyword evidence="4" id="KW-0804">Transcription</keyword>
<dbReference type="InterPro" id="IPR013729">
    <property type="entry name" value="MBF1_N"/>
</dbReference>
<evidence type="ECO:0000256" key="5">
    <source>
        <dbReference type="SAM" id="MobiDB-lite"/>
    </source>
</evidence>
<keyword evidence="2" id="KW-0805">Transcription regulation</keyword>
<keyword evidence="6" id="KW-0812">Transmembrane</keyword>
<comment type="subcellular location">
    <subcellularLocation>
        <location evidence="1">Nucleus</location>
    </subcellularLocation>
</comment>